<dbReference type="AntiFam" id="ANF00005">
    <property type="entry name" value="Antisense to 23S rRNA"/>
</dbReference>
<dbReference type="EMBL" id="UGTP01000002">
    <property type="protein sequence ID" value="SUC37659.1"/>
    <property type="molecule type" value="Genomic_DNA"/>
</dbReference>
<name>A0A379G9G0_9BACT</name>
<evidence type="ECO:0000256" key="1">
    <source>
        <dbReference type="SAM" id="MobiDB-lite"/>
    </source>
</evidence>
<feature type="region of interest" description="Disordered" evidence="1">
    <location>
        <begin position="40"/>
        <end position="77"/>
    </location>
</feature>
<feature type="compositionally biased region" description="Polar residues" evidence="1">
    <location>
        <begin position="169"/>
        <end position="179"/>
    </location>
</feature>
<organism evidence="2 3">
    <name type="scientific">Prevotella pallens</name>
    <dbReference type="NCBI Taxonomy" id="60133"/>
    <lineage>
        <taxon>Bacteria</taxon>
        <taxon>Pseudomonadati</taxon>
        <taxon>Bacteroidota</taxon>
        <taxon>Bacteroidia</taxon>
        <taxon>Bacteroidales</taxon>
        <taxon>Prevotellaceae</taxon>
        <taxon>Prevotella</taxon>
    </lineage>
</organism>
<feature type="compositionally biased region" description="Basic and acidic residues" evidence="1">
    <location>
        <begin position="46"/>
        <end position="58"/>
    </location>
</feature>
<feature type="region of interest" description="Disordered" evidence="1">
    <location>
        <begin position="166"/>
        <end position="212"/>
    </location>
</feature>
<gene>
    <name evidence="2" type="ORF">NCTC13043_02150</name>
</gene>
<evidence type="ECO:0000313" key="3">
    <source>
        <dbReference type="Proteomes" id="UP000254235"/>
    </source>
</evidence>
<sequence>MLSALIHTRLRYPAVHLAAQLVNRRSVHHGPLVLVAAPRKTPTPTIDRDRTVSRRSEPSSRATLMGEQPNPWDLLQPQDVTSRHRGAKPPRRYELLGGISLLSPEYLLSFERCSFHTLAPDHYAPVSCLLGMSASQSSALMPLHSMRSVTNRPEGTFGSLRYAFGGDHPSQTTHQTMSTKVRVRPQTAKGPYFKDGSTHTGVHASKPPAYPTHRMTKVNAKL</sequence>
<dbReference type="Proteomes" id="UP000254235">
    <property type="component" value="Unassembled WGS sequence"/>
</dbReference>
<dbReference type="GO" id="GO:0016787">
    <property type="term" value="F:hydrolase activity"/>
    <property type="evidence" value="ECO:0007669"/>
    <property type="project" value="UniProtKB-KW"/>
</dbReference>
<keyword evidence="2" id="KW-0378">Hydrolase</keyword>
<reference evidence="2 3" key="1">
    <citation type="submission" date="2018-06" db="EMBL/GenBank/DDBJ databases">
        <authorList>
            <consortium name="Pathogen Informatics"/>
            <person name="Doyle S."/>
        </authorList>
    </citation>
    <scope>NUCLEOTIDE SEQUENCE [LARGE SCALE GENOMIC DNA]</scope>
    <source>
        <strain evidence="2 3">NCTC13043</strain>
    </source>
</reference>
<evidence type="ECO:0000313" key="2">
    <source>
        <dbReference type="EMBL" id="SUC37659.1"/>
    </source>
</evidence>
<protein>
    <submittedName>
        <fullName evidence="2">Cell wall-associated hydrolase</fullName>
    </submittedName>
</protein>
<dbReference type="AlphaFoldDB" id="A0A379G9G0"/>
<accession>A0A379G9G0</accession>
<proteinExistence type="predicted"/>